<comment type="caution">
    <text evidence="5">The sequence shown here is derived from an EMBL/GenBank/DDBJ whole genome shotgun (WGS) entry which is preliminary data.</text>
</comment>
<reference evidence="5 6" key="1">
    <citation type="journal article" date="2016" name="Nat. Commun.">
        <title>Thousands of microbial genomes shed light on interconnected biogeochemical processes in an aquifer system.</title>
        <authorList>
            <person name="Anantharaman K."/>
            <person name="Brown C.T."/>
            <person name="Hug L.A."/>
            <person name="Sharon I."/>
            <person name="Castelle C.J."/>
            <person name="Probst A.J."/>
            <person name="Thomas B.C."/>
            <person name="Singh A."/>
            <person name="Wilkins M.J."/>
            <person name="Karaoz U."/>
            <person name="Brodie E.L."/>
            <person name="Williams K.H."/>
            <person name="Hubbard S.S."/>
            <person name="Banfield J.F."/>
        </authorList>
    </citation>
    <scope>NUCLEOTIDE SEQUENCE [LARGE SCALE GENOMIC DNA]</scope>
</reference>
<protein>
    <recommendedName>
        <fullName evidence="7">DUF86 domain-containing protein</fullName>
    </recommendedName>
</protein>
<keyword evidence="3" id="KW-0378">Hydrolase</keyword>
<dbReference type="PANTHER" id="PTHR33397">
    <property type="entry name" value="UPF0331 PROTEIN YUTE"/>
    <property type="match status" value="1"/>
</dbReference>
<keyword evidence="1" id="KW-1277">Toxin-antitoxin system</keyword>
<accession>A0A1F4ZEH5</accession>
<proteinExistence type="inferred from homology"/>
<keyword evidence="2" id="KW-0540">Nuclease</keyword>
<dbReference type="InterPro" id="IPR008201">
    <property type="entry name" value="HepT-like"/>
</dbReference>
<dbReference type="Gene3D" id="1.20.120.580">
    <property type="entry name" value="bsu32300-like"/>
    <property type="match status" value="1"/>
</dbReference>
<evidence type="ECO:0008006" key="7">
    <source>
        <dbReference type="Google" id="ProtNLM"/>
    </source>
</evidence>
<evidence type="ECO:0000256" key="2">
    <source>
        <dbReference type="ARBA" id="ARBA00022722"/>
    </source>
</evidence>
<dbReference type="InterPro" id="IPR037038">
    <property type="entry name" value="HepT-like_sf"/>
</dbReference>
<dbReference type="AlphaFoldDB" id="A0A1F4ZEH5"/>
<evidence type="ECO:0000313" key="6">
    <source>
        <dbReference type="Proteomes" id="UP000177080"/>
    </source>
</evidence>
<dbReference type="STRING" id="1797259.A2989_04155"/>
<evidence type="ECO:0000256" key="1">
    <source>
        <dbReference type="ARBA" id="ARBA00022649"/>
    </source>
</evidence>
<dbReference type="Pfam" id="PF01934">
    <property type="entry name" value="HepT-like"/>
    <property type="match status" value="1"/>
</dbReference>
<dbReference type="InterPro" id="IPR052379">
    <property type="entry name" value="Type_VII_TA_RNase"/>
</dbReference>
<evidence type="ECO:0000313" key="5">
    <source>
        <dbReference type="EMBL" id="OGD03834.1"/>
    </source>
</evidence>
<dbReference type="PANTHER" id="PTHR33397:SF3">
    <property type="entry name" value="MRNA NUCLEASE HEPT"/>
    <property type="match status" value="1"/>
</dbReference>
<evidence type="ECO:0000256" key="3">
    <source>
        <dbReference type="ARBA" id="ARBA00022801"/>
    </source>
</evidence>
<organism evidence="5 6">
    <name type="scientific">Candidatus Amesbacteria bacterium RIFCSPLOWO2_01_FULL_48_25</name>
    <dbReference type="NCBI Taxonomy" id="1797259"/>
    <lineage>
        <taxon>Bacteria</taxon>
        <taxon>Candidatus Amesiibacteriota</taxon>
    </lineage>
</organism>
<dbReference type="GO" id="GO:0016787">
    <property type="term" value="F:hydrolase activity"/>
    <property type="evidence" value="ECO:0007669"/>
    <property type="project" value="UniProtKB-KW"/>
</dbReference>
<evidence type="ECO:0000256" key="4">
    <source>
        <dbReference type="ARBA" id="ARBA00024207"/>
    </source>
</evidence>
<name>A0A1F4ZEH5_9BACT</name>
<dbReference type="GO" id="GO:0004540">
    <property type="term" value="F:RNA nuclease activity"/>
    <property type="evidence" value="ECO:0007669"/>
    <property type="project" value="InterPro"/>
</dbReference>
<sequence>MTKLLVDRDVVNKRVGGVEAEVAELSELAKQPLEEFTEGPGWKLAQFHLHRALEGVFNISTHLLSRLPGGVATQYKEIAVQMGEKGLVPKEFAQTRLVEMAKYRNRLVHFYAEITADELYGLIKDDLGDFDLFLAAVKKTLSNLEEFGLAAE</sequence>
<gene>
    <name evidence="5" type="ORF">A2989_04155</name>
</gene>
<comment type="similarity">
    <text evidence="4">Belongs to the HepT RNase toxin family.</text>
</comment>
<dbReference type="GO" id="GO:0110001">
    <property type="term" value="C:toxin-antitoxin complex"/>
    <property type="evidence" value="ECO:0007669"/>
    <property type="project" value="InterPro"/>
</dbReference>
<dbReference type="Proteomes" id="UP000177080">
    <property type="component" value="Unassembled WGS sequence"/>
</dbReference>
<dbReference type="NCBIfam" id="NF047751">
    <property type="entry name" value="HepT_toxin"/>
    <property type="match status" value="1"/>
</dbReference>
<dbReference type="EMBL" id="MEXN01000005">
    <property type="protein sequence ID" value="OGD03834.1"/>
    <property type="molecule type" value="Genomic_DNA"/>
</dbReference>